<keyword evidence="3" id="KW-1185">Reference proteome</keyword>
<evidence type="ECO:0000313" key="3">
    <source>
        <dbReference type="Proteomes" id="UP000783588"/>
    </source>
</evidence>
<proteinExistence type="predicted"/>
<dbReference type="RefSeq" id="WP_216469670.1">
    <property type="nucleotide sequence ID" value="NZ_JAHLQI010000002.1"/>
</dbReference>
<organism evidence="2 3">
    <name type="scientific">Butyricicoccus intestinisimiae</name>
    <dbReference type="NCBI Taxonomy" id="2841509"/>
    <lineage>
        <taxon>Bacteria</taxon>
        <taxon>Bacillati</taxon>
        <taxon>Bacillota</taxon>
        <taxon>Clostridia</taxon>
        <taxon>Eubacteriales</taxon>
        <taxon>Butyricicoccaceae</taxon>
        <taxon>Butyricicoccus</taxon>
    </lineage>
</organism>
<protein>
    <recommendedName>
        <fullName evidence="4">PepSY domain-containing protein</fullName>
    </recommendedName>
</protein>
<dbReference type="Proteomes" id="UP000783588">
    <property type="component" value="Unassembled WGS sequence"/>
</dbReference>
<evidence type="ECO:0000313" key="2">
    <source>
        <dbReference type="EMBL" id="MBU5490022.1"/>
    </source>
</evidence>
<gene>
    <name evidence="2" type="ORF">KQI75_05205</name>
</gene>
<dbReference type="PROSITE" id="PS51257">
    <property type="entry name" value="PROKAR_LIPOPROTEIN"/>
    <property type="match status" value="1"/>
</dbReference>
<sequence length="91" mass="9776">MKKSYVLMCVLLSATLLTACGDKISTEEIKSAIQDSVPSISQLAEGPTAITFKTDNGEITNYTVTEDGDKITVTDEDGKTVCTFSVSDFDK</sequence>
<dbReference type="EMBL" id="JAHLQI010000002">
    <property type="protein sequence ID" value="MBU5490022.1"/>
    <property type="molecule type" value="Genomic_DNA"/>
</dbReference>
<feature type="signal peptide" evidence="1">
    <location>
        <begin position="1"/>
        <end position="19"/>
    </location>
</feature>
<keyword evidence="1" id="KW-0732">Signal</keyword>
<reference evidence="2 3" key="1">
    <citation type="submission" date="2021-06" db="EMBL/GenBank/DDBJ databases">
        <authorList>
            <person name="Sun Q."/>
            <person name="Li D."/>
        </authorList>
    </citation>
    <scope>NUCLEOTIDE SEQUENCE [LARGE SCALE GENOMIC DNA]</scope>
    <source>
        <strain evidence="2 3">MSJd-7</strain>
    </source>
</reference>
<evidence type="ECO:0000256" key="1">
    <source>
        <dbReference type="SAM" id="SignalP"/>
    </source>
</evidence>
<accession>A0ABS6EQP4</accession>
<evidence type="ECO:0008006" key="4">
    <source>
        <dbReference type="Google" id="ProtNLM"/>
    </source>
</evidence>
<comment type="caution">
    <text evidence="2">The sequence shown here is derived from an EMBL/GenBank/DDBJ whole genome shotgun (WGS) entry which is preliminary data.</text>
</comment>
<name>A0ABS6EQP4_9FIRM</name>
<feature type="chain" id="PRO_5045678713" description="PepSY domain-containing protein" evidence="1">
    <location>
        <begin position="20"/>
        <end position="91"/>
    </location>
</feature>